<comment type="subunit">
    <text evidence="10 11">Homooctamer. Dimer of tetramers.</text>
</comment>
<protein>
    <recommendedName>
        <fullName evidence="11">Isopentenyl-diphosphate delta-isomerase</fullName>
        <shortName evidence="11">IPP isomerase</shortName>
        <ecNumber evidence="11">5.3.3.2</ecNumber>
    </recommendedName>
    <alternativeName>
        <fullName evidence="11">Isopentenyl diphosphate:dimethylallyl diphosphate isomerase</fullName>
    </alternativeName>
    <alternativeName>
        <fullName evidence="11">Isopentenyl pyrophosphate isomerase</fullName>
    </alternativeName>
    <alternativeName>
        <fullName evidence="11">Type 2 isopentenyl diphosphate isomerase</fullName>
        <shortName evidence="11">IDI-2</shortName>
    </alternativeName>
</protein>
<keyword evidence="8 11" id="KW-0414">Isoprene biosynthesis</keyword>
<comment type="function">
    <text evidence="11">Involved in the biosynthesis of isoprenoids. Catalyzes the 1,3-allylic rearrangement of the homoallylic substrate isopentenyl (IPP) to its allylic isomer, dimethylallyl diphosphate (DMAPP).</text>
</comment>
<dbReference type="GO" id="GO:0016491">
    <property type="term" value="F:oxidoreductase activity"/>
    <property type="evidence" value="ECO:0007669"/>
    <property type="project" value="InterPro"/>
</dbReference>
<evidence type="ECO:0000256" key="12">
    <source>
        <dbReference type="SAM" id="MobiDB-lite"/>
    </source>
</evidence>
<evidence type="ECO:0000256" key="7">
    <source>
        <dbReference type="ARBA" id="ARBA00022857"/>
    </source>
</evidence>
<accession>A0A261GAF3</accession>
<evidence type="ECO:0000256" key="9">
    <source>
        <dbReference type="ARBA" id="ARBA00023235"/>
    </source>
</evidence>
<dbReference type="GO" id="GO:0000287">
    <property type="term" value="F:magnesium ion binding"/>
    <property type="evidence" value="ECO:0007669"/>
    <property type="project" value="UniProtKB-UniRule"/>
</dbReference>
<feature type="binding site" evidence="11">
    <location>
        <position position="252"/>
    </location>
    <ligand>
        <name>FMN</name>
        <dbReference type="ChEBI" id="CHEBI:58210"/>
    </ligand>
</feature>
<keyword evidence="3 11" id="KW-0285">Flavoprotein</keyword>
<dbReference type="Proteomes" id="UP000216451">
    <property type="component" value="Unassembled WGS sequence"/>
</dbReference>
<dbReference type="InterPro" id="IPR011179">
    <property type="entry name" value="IPdP_isomerase"/>
</dbReference>
<feature type="binding site" evidence="11">
    <location>
        <begin position="137"/>
        <end position="139"/>
    </location>
    <ligand>
        <name>substrate</name>
    </ligand>
</feature>
<dbReference type="InterPro" id="IPR000262">
    <property type="entry name" value="FMN-dep_DH"/>
</dbReference>
<dbReference type="GO" id="GO:0004452">
    <property type="term" value="F:isopentenyl-diphosphate delta-isomerase activity"/>
    <property type="evidence" value="ECO:0007669"/>
    <property type="project" value="UniProtKB-UniRule"/>
</dbReference>
<evidence type="ECO:0000256" key="8">
    <source>
        <dbReference type="ARBA" id="ARBA00023229"/>
    </source>
</evidence>
<dbReference type="GO" id="GO:0008299">
    <property type="term" value="P:isoprenoid biosynthetic process"/>
    <property type="evidence" value="ECO:0007669"/>
    <property type="project" value="UniProtKB-UniRule"/>
</dbReference>
<keyword evidence="6 11" id="KW-0460">Magnesium</keyword>
<feature type="binding site" evidence="11">
    <location>
        <position position="257"/>
    </location>
    <ligand>
        <name>FMN</name>
        <dbReference type="ChEBI" id="CHEBI:58210"/>
    </ligand>
</feature>
<feature type="binding site" evidence="11">
    <location>
        <position position="195"/>
    </location>
    <ligand>
        <name>substrate</name>
    </ligand>
</feature>
<evidence type="ECO:0000256" key="4">
    <source>
        <dbReference type="ARBA" id="ARBA00022643"/>
    </source>
</evidence>
<evidence type="ECO:0000259" key="13">
    <source>
        <dbReference type="Pfam" id="PF01070"/>
    </source>
</evidence>
<comment type="caution">
    <text evidence="14">The sequence shown here is derived from an EMBL/GenBank/DDBJ whole genome shotgun (WGS) entry which is preliminary data.</text>
</comment>
<evidence type="ECO:0000313" key="14">
    <source>
        <dbReference type="EMBL" id="OZG68411.1"/>
    </source>
</evidence>
<feature type="compositionally biased region" description="Basic and acidic residues" evidence="12">
    <location>
        <begin position="49"/>
        <end position="64"/>
    </location>
</feature>
<feature type="binding site" evidence="11">
    <location>
        <position position="165"/>
    </location>
    <ligand>
        <name>FMN</name>
        <dbReference type="ChEBI" id="CHEBI:58210"/>
    </ligand>
</feature>
<comment type="cofactor">
    <cofactor evidence="11">
        <name>Mg(2+)</name>
        <dbReference type="ChEBI" id="CHEBI:18420"/>
    </cofactor>
</comment>
<dbReference type="CDD" id="cd02811">
    <property type="entry name" value="IDI-2_FMN"/>
    <property type="match status" value="1"/>
</dbReference>
<feature type="binding site" evidence="11">
    <location>
        <begin position="342"/>
        <end position="343"/>
    </location>
    <ligand>
        <name>FMN</name>
        <dbReference type="ChEBI" id="CHEBI:58210"/>
    </ligand>
</feature>
<name>A0A261GAF3_9BIFI</name>
<evidence type="ECO:0000256" key="10">
    <source>
        <dbReference type="ARBA" id="ARBA00025810"/>
    </source>
</evidence>
<dbReference type="EC" id="5.3.3.2" evidence="11"/>
<feature type="binding site" evidence="11">
    <location>
        <position position="196"/>
    </location>
    <ligand>
        <name>Mg(2+)</name>
        <dbReference type="ChEBI" id="CHEBI:18420"/>
    </ligand>
</feature>
<evidence type="ECO:0000256" key="2">
    <source>
        <dbReference type="ARBA" id="ARBA00022490"/>
    </source>
</evidence>
<evidence type="ECO:0000256" key="5">
    <source>
        <dbReference type="ARBA" id="ARBA00022723"/>
    </source>
</evidence>
<proteinExistence type="inferred from homology"/>
<comment type="caution">
    <text evidence="11">Lacks conserved residue(s) required for the propagation of feature annotation.</text>
</comment>
<feature type="domain" description="FMN-dependent dehydrogenase" evidence="13">
    <location>
        <begin position="63"/>
        <end position="134"/>
    </location>
</feature>
<dbReference type="PANTHER" id="PTHR43665:SF1">
    <property type="entry name" value="ISOPENTENYL-DIPHOSPHATE DELTA-ISOMERASE"/>
    <property type="match status" value="1"/>
</dbReference>
<organism evidence="14 15">
    <name type="scientific">Bifidobacterium aquikefiri</name>
    <dbReference type="NCBI Taxonomy" id="1653207"/>
    <lineage>
        <taxon>Bacteria</taxon>
        <taxon>Bacillati</taxon>
        <taxon>Actinomycetota</taxon>
        <taxon>Actinomycetes</taxon>
        <taxon>Bifidobacteriales</taxon>
        <taxon>Bifidobacteriaceae</taxon>
        <taxon>Bifidobacterium</taxon>
    </lineage>
</organism>
<evidence type="ECO:0000256" key="6">
    <source>
        <dbReference type="ARBA" id="ARBA00022842"/>
    </source>
</evidence>
<feature type="region of interest" description="Disordered" evidence="12">
    <location>
        <begin position="1"/>
        <end position="64"/>
    </location>
</feature>
<keyword evidence="2 11" id="KW-0963">Cytoplasm</keyword>
<keyword evidence="15" id="KW-1185">Reference proteome</keyword>
<dbReference type="PANTHER" id="PTHR43665">
    <property type="entry name" value="ISOPENTENYL-DIPHOSPHATE DELTA-ISOMERASE"/>
    <property type="match status" value="1"/>
</dbReference>
<dbReference type="NCBIfam" id="TIGR02151">
    <property type="entry name" value="IPP_isom_2"/>
    <property type="match status" value="1"/>
</dbReference>
<dbReference type="InterPro" id="IPR013785">
    <property type="entry name" value="Aldolase_TIM"/>
</dbReference>
<dbReference type="EMBL" id="MWXA01000002">
    <property type="protein sequence ID" value="OZG68411.1"/>
    <property type="molecule type" value="Genomic_DNA"/>
</dbReference>
<dbReference type="RefSeq" id="WP_211277071.1">
    <property type="nucleotide sequence ID" value="NZ_CALENZ010000036.1"/>
</dbReference>
<evidence type="ECO:0000256" key="11">
    <source>
        <dbReference type="HAMAP-Rule" id="MF_00354"/>
    </source>
</evidence>
<comment type="subcellular location">
    <subcellularLocation>
        <location evidence="11">Cytoplasm</location>
    </subcellularLocation>
</comment>
<feature type="binding site" evidence="11">
    <location>
        <position position="227"/>
    </location>
    <ligand>
        <name>FMN</name>
        <dbReference type="ChEBI" id="CHEBI:58210"/>
    </ligand>
</feature>
<dbReference type="AlphaFoldDB" id="A0A261GAF3"/>
<gene>
    <name evidence="11" type="primary">fni</name>
    <name evidence="14" type="ORF">BAQU_0228</name>
</gene>
<dbReference type="Pfam" id="PF01070">
    <property type="entry name" value="FMN_dh"/>
    <property type="match status" value="2"/>
</dbReference>
<dbReference type="GeneID" id="98294913"/>
<keyword evidence="4 11" id="KW-0288">FMN</keyword>
<feature type="binding site" evidence="11">
    <location>
        <begin position="107"/>
        <end position="109"/>
    </location>
    <ligand>
        <name>FMN</name>
        <dbReference type="ChEBI" id="CHEBI:58210"/>
    </ligand>
</feature>
<comment type="catalytic activity">
    <reaction evidence="11">
        <text>isopentenyl diphosphate = dimethylallyl diphosphate</text>
        <dbReference type="Rhea" id="RHEA:23284"/>
        <dbReference type="ChEBI" id="CHEBI:57623"/>
        <dbReference type="ChEBI" id="CHEBI:128769"/>
        <dbReference type="EC" id="5.3.3.2"/>
    </reaction>
</comment>
<feature type="binding site" evidence="11">
    <location>
        <begin position="50"/>
        <end position="51"/>
    </location>
    <ligand>
        <name>substrate</name>
    </ligand>
</feature>
<feature type="binding site" evidence="11">
    <location>
        <position position="137"/>
    </location>
    <ligand>
        <name>FMN</name>
        <dbReference type="ChEBI" id="CHEBI:58210"/>
    </ligand>
</feature>
<feature type="binding site" evidence="11">
    <location>
        <begin position="321"/>
        <end position="323"/>
    </location>
    <ligand>
        <name>FMN</name>
        <dbReference type="ChEBI" id="CHEBI:58210"/>
    </ligand>
</feature>
<reference evidence="14 15" key="1">
    <citation type="journal article" date="2017" name="BMC Genomics">
        <title>Comparative genomic and phylogenomic analyses of the Bifidobacteriaceae family.</title>
        <authorList>
            <person name="Lugli G.A."/>
            <person name="Milani C."/>
            <person name="Turroni F."/>
            <person name="Duranti S."/>
            <person name="Mancabelli L."/>
            <person name="Mangifesta M."/>
            <person name="Ferrario C."/>
            <person name="Modesto M."/>
            <person name="Mattarelli P."/>
            <person name="Jiri K."/>
            <person name="van Sinderen D."/>
            <person name="Ventura M."/>
        </authorList>
    </citation>
    <scope>NUCLEOTIDE SEQUENCE [LARGE SCALE GENOMIC DNA]</scope>
    <source>
        <strain evidence="14 15">LMG 28769</strain>
    </source>
</reference>
<dbReference type="GO" id="GO:0070402">
    <property type="term" value="F:NADPH binding"/>
    <property type="evidence" value="ECO:0007669"/>
    <property type="project" value="UniProtKB-UniRule"/>
</dbReference>
<keyword evidence="9 11" id="KW-0413">Isomerase</keyword>
<evidence type="ECO:0000313" key="15">
    <source>
        <dbReference type="Proteomes" id="UP000216451"/>
    </source>
</evidence>
<evidence type="ECO:0000256" key="1">
    <source>
        <dbReference type="ARBA" id="ARBA00001917"/>
    </source>
</evidence>
<comment type="cofactor">
    <cofactor evidence="11">
        <name>NADPH</name>
        <dbReference type="ChEBI" id="CHEBI:57783"/>
    </cofactor>
</comment>
<comment type="cofactor">
    <cofactor evidence="1 11">
        <name>FMN</name>
        <dbReference type="ChEBI" id="CHEBI:58210"/>
    </cofactor>
</comment>
<dbReference type="HAMAP" id="MF_00354">
    <property type="entry name" value="Idi_2"/>
    <property type="match status" value="1"/>
</dbReference>
<dbReference type="GO" id="GO:0010181">
    <property type="term" value="F:FMN binding"/>
    <property type="evidence" value="ECO:0007669"/>
    <property type="project" value="UniProtKB-UniRule"/>
</dbReference>
<sequence>MSTGNTPEHADPAMSPAHATGLQSASASAAAPHAAYADQVHRAAQQSYSRKDDHVRLANSQHEAENRNSFDDVRFIHNSFPDIAVTDIDLHTDVLGARWELPFYINAMTGGSKQTGVLNASLAEAANATGISIASGSQHAALRDSSLTPTFATLREHTRGFLIANVGPSVTAAQAQQAVEMIDADALQVHVNAAQEIVMPEGDRDFRDWKASIDAIAETVQVPVIVKEVGFGMSQATIRYLYTTKAAAIDVSGKGGTDFITIENQRRKRSEFSYMTGWGESTVLSLMNVATVDNDIFGQNRPTQEGAERHCSKPQVIASGGVRTPLDVAIALSMGAQAVGVSGHFLHTLIASGTEGLIAEIERWKQQLGSIMTLLGARSLTELSRTDLVITGETAQEAEVLGISLKGYANRSVH</sequence>
<keyword evidence="5 11" id="KW-0479">Metal-binding</keyword>
<dbReference type="Gene3D" id="3.20.20.70">
    <property type="entry name" value="Aldolase class I"/>
    <property type="match status" value="1"/>
</dbReference>
<dbReference type="SUPFAM" id="SSF51395">
    <property type="entry name" value="FMN-linked oxidoreductases"/>
    <property type="match status" value="1"/>
</dbReference>
<comment type="similarity">
    <text evidence="11">Belongs to the IPP isomerase type 2 family.</text>
</comment>
<keyword evidence="7 11" id="KW-0521">NADP</keyword>
<dbReference type="GO" id="GO:0005737">
    <property type="term" value="C:cytoplasm"/>
    <property type="evidence" value="ECO:0007669"/>
    <property type="project" value="UniProtKB-SubCell"/>
</dbReference>
<feature type="compositionally biased region" description="Low complexity" evidence="12">
    <location>
        <begin position="24"/>
        <end position="37"/>
    </location>
</feature>
<feature type="domain" description="FMN-dependent dehydrogenase" evidence="13">
    <location>
        <begin position="192"/>
        <end position="387"/>
    </location>
</feature>
<evidence type="ECO:0000256" key="3">
    <source>
        <dbReference type="ARBA" id="ARBA00022630"/>
    </source>
</evidence>